<dbReference type="STRING" id="551987.SAMN05192549_107310"/>
<dbReference type="Proteomes" id="UP000184339">
    <property type="component" value="Unassembled WGS sequence"/>
</dbReference>
<reference evidence="3" key="1">
    <citation type="submission" date="2016-11" db="EMBL/GenBank/DDBJ databases">
        <authorList>
            <person name="Varghese N."/>
            <person name="Submissions S."/>
        </authorList>
    </citation>
    <scope>NUCLEOTIDE SEQUENCE [LARGE SCALE GENOMIC DNA]</scope>
    <source>
        <strain evidence="3">Sac-22</strain>
    </source>
</reference>
<feature type="signal peptide" evidence="1">
    <location>
        <begin position="1"/>
        <end position="21"/>
    </location>
</feature>
<dbReference type="EMBL" id="FRCX01000007">
    <property type="protein sequence ID" value="SHN32635.1"/>
    <property type="molecule type" value="Genomic_DNA"/>
</dbReference>
<keyword evidence="3" id="KW-1185">Reference proteome</keyword>
<evidence type="ECO:0000313" key="2">
    <source>
        <dbReference type="EMBL" id="SHN32635.1"/>
    </source>
</evidence>
<dbReference type="OrthoDB" id="197869at2"/>
<dbReference type="SUPFAM" id="SSF56935">
    <property type="entry name" value="Porins"/>
    <property type="match status" value="1"/>
</dbReference>
<proteinExistence type="predicted"/>
<keyword evidence="1" id="KW-0732">Signal</keyword>
<organism evidence="2 3">
    <name type="scientific">Duganella sacchari</name>
    <dbReference type="NCBI Taxonomy" id="551987"/>
    <lineage>
        <taxon>Bacteria</taxon>
        <taxon>Pseudomonadati</taxon>
        <taxon>Pseudomonadota</taxon>
        <taxon>Betaproteobacteria</taxon>
        <taxon>Burkholderiales</taxon>
        <taxon>Oxalobacteraceae</taxon>
        <taxon>Telluria group</taxon>
        <taxon>Duganella</taxon>
    </lineage>
</organism>
<name>A0A1M7QNH1_9BURK</name>
<evidence type="ECO:0008006" key="4">
    <source>
        <dbReference type="Google" id="ProtNLM"/>
    </source>
</evidence>
<accession>A0A1M7QNH1</accession>
<protein>
    <recommendedName>
        <fullName evidence="4">Porin</fullName>
    </recommendedName>
</protein>
<dbReference type="AlphaFoldDB" id="A0A1M7QNH1"/>
<gene>
    <name evidence="2" type="ORF">SAMN05192549_107310</name>
</gene>
<dbReference type="RefSeq" id="WP_072786630.1">
    <property type="nucleotide sequence ID" value="NZ_FRCX01000007.1"/>
</dbReference>
<sequence length="384" mass="43522">MYIAKLSALATLTIFSTAAYAVDSSFSGFSQLTVGRVLSGSSSGPVPYQLNAQPGYSYQCPCFTGNYEYAGVYEYHKTDVKQESLAGVQGNFKFTPDLSATVQVVARGADSSVNADWAYGSYKISDNLTLQAGRKRLPLYYYSDYMYVGFAYPWLRPSQDLYAWQIYSYDGANLLYTSNVGDWTYTGNVWIGRRKSTDNELLGNLYYSTRIDESWKKMIGAYLDASNDIFSVRGVYMHTVVERYSVINGTRSLVMTGANGDFVNDVGQAFYGISFNVDYKNWLVRSEINYINRPSVKNTYTAQSYSGGYKMDKHTFLLSWSQFQERSEYWPTGTEKHATTSLTYRWDFTSSQALKVQFDKIKDKSKFQFTGDANLLAASWQMVF</sequence>
<evidence type="ECO:0000256" key="1">
    <source>
        <dbReference type="SAM" id="SignalP"/>
    </source>
</evidence>
<feature type="chain" id="PRO_5012184347" description="Porin" evidence="1">
    <location>
        <begin position="22"/>
        <end position="384"/>
    </location>
</feature>
<evidence type="ECO:0000313" key="3">
    <source>
        <dbReference type="Proteomes" id="UP000184339"/>
    </source>
</evidence>